<accession>A0A6S7D278</accession>
<keyword evidence="4" id="KW-0804">Transcription</keyword>
<dbReference type="SUPFAM" id="SSF53850">
    <property type="entry name" value="Periplasmic binding protein-like II"/>
    <property type="match status" value="1"/>
</dbReference>
<organism evidence="6 7">
    <name type="scientific">Achromobacter anxifer</name>
    <dbReference type="NCBI Taxonomy" id="1287737"/>
    <lineage>
        <taxon>Bacteria</taxon>
        <taxon>Pseudomonadati</taxon>
        <taxon>Pseudomonadota</taxon>
        <taxon>Betaproteobacteria</taxon>
        <taxon>Burkholderiales</taxon>
        <taxon>Alcaligenaceae</taxon>
        <taxon>Achromobacter</taxon>
    </lineage>
</organism>
<dbReference type="PANTHER" id="PTHR30427">
    <property type="entry name" value="TRANSCRIPTIONAL ACTIVATOR PROTEIN LYSR"/>
    <property type="match status" value="1"/>
</dbReference>
<dbReference type="InterPro" id="IPR037424">
    <property type="entry name" value="NocR_PBP2"/>
</dbReference>
<dbReference type="PROSITE" id="PS50931">
    <property type="entry name" value="HTH_LYSR"/>
    <property type="match status" value="1"/>
</dbReference>
<dbReference type="InterPro" id="IPR000847">
    <property type="entry name" value="LysR_HTH_N"/>
</dbReference>
<dbReference type="Pfam" id="PF00126">
    <property type="entry name" value="HTH_1"/>
    <property type="match status" value="1"/>
</dbReference>
<keyword evidence="3" id="KW-0238">DNA-binding</keyword>
<proteinExistence type="inferred from homology"/>
<keyword evidence="2" id="KW-0805">Transcription regulation</keyword>
<evidence type="ECO:0000256" key="2">
    <source>
        <dbReference type="ARBA" id="ARBA00023015"/>
    </source>
</evidence>
<dbReference type="PANTHER" id="PTHR30427:SF1">
    <property type="entry name" value="TRANSCRIPTIONAL ACTIVATOR PROTEIN LYSR"/>
    <property type="match status" value="1"/>
</dbReference>
<evidence type="ECO:0000259" key="5">
    <source>
        <dbReference type="PROSITE" id="PS50931"/>
    </source>
</evidence>
<evidence type="ECO:0000256" key="1">
    <source>
        <dbReference type="ARBA" id="ARBA00009437"/>
    </source>
</evidence>
<evidence type="ECO:0000256" key="3">
    <source>
        <dbReference type="ARBA" id="ARBA00023125"/>
    </source>
</evidence>
<name>A0A6S7D278_9BURK</name>
<keyword evidence="7" id="KW-1185">Reference proteome</keyword>
<dbReference type="NCBIfam" id="NF008239">
    <property type="entry name" value="PRK11013.1"/>
    <property type="match status" value="1"/>
</dbReference>
<dbReference type="InterPro" id="IPR036388">
    <property type="entry name" value="WH-like_DNA-bd_sf"/>
</dbReference>
<dbReference type="GO" id="GO:0009089">
    <property type="term" value="P:lysine biosynthetic process via diaminopimelate"/>
    <property type="evidence" value="ECO:0007669"/>
    <property type="project" value="TreeGrafter"/>
</dbReference>
<evidence type="ECO:0000313" key="6">
    <source>
        <dbReference type="EMBL" id="CAB3856891.1"/>
    </source>
</evidence>
<dbReference type="Gene3D" id="3.40.190.290">
    <property type="match status" value="1"/>
</dbReference>
<dbReference type="GO" id="GO:0003700">
    <property type="term" value="F:DNA-binding transcription factor activity"/>
    <property type="evidence" value="ECO:0007669"/>
    <property type="project" value="InterPro"/>
</dbReference>
<dbReference type="EMBL" id="CADILG010000011">
    <property type="protein sequence ID" value="CAB3856891.1"/>
    <property type="molecule type" value="Genomic_DNA"/>
</dbReference>
<feature type="domain" description="HTH lysR-type" evidence="5">
    <location>
        <begin position="1"/>
        <end position="46"/>
    </location>
</feature>
<dbReference type="InterPro" id="IPR036390">
    <property type="entry name" value="WH_DNA-bd_sf"/>
</dbReference>
<dbReference type="GO" id="GO:0043565">
    <property type="term" value="F:sequence-specific DNA binding"/>
    <property type="evidence" value="ECO:0007669"/>
    <property type="project" value="TreeGrafter"/>
</dbReference>
<dbReference type="AlphaFoldDB" id="A0A6S7D278"/>
<dbReference type="InterPro" id="IPR005119">
    <property type="entry name" value="LysR_subst-bd"/>
</dbReference>
<reference evidence="6 7" key="1">
    <citation type="submission" date="2020-04" db="EMBL/GenBank/DDBJ databases">
        <authorList>
            <person name="De Canck E."/>
        </authorList>
    </citation>
    <scope>NUCLEOTIDE SEQUENCE [LARGE SCALE GENOMIC DNA]</scope>
    <source>
        <strain evidence="6 7">LMG 26858</strain>
    </source>
</reference>
<dbReference type="GO" id="GO:0010628">
    <property type="term" value="P:positive regulation of gene expression"/>
    <property type="evidence" value="ECO:0007669"/>
    <property type="project" value="TreeGrafter"/>
</dbReference>
<evidence type="ECO:0000256" key="4">
    <source>
        <dbReference type="ARBA" id="ARBA00023163"/>
    </source>
</evidence>
<dbReference type="Proteomes" id="UP000494117">
    <property type="component" value="Unassembled WGS sequence"/>
</dbReference>
<sequence length="286" mass="31693">MTTGSVTRSAALLRTSQPTISRELKALERALGLRLFNRQGRTLSPTQEAVELHTQVERSYAGLDQIMRAASAIKDHTLGHIQVICLSTYAQTFLPVVCREFLAVHPGVRLTIHSNGQTEVMDALSRQRYDLGLAEPGPPLDNISARTLPAGQEVCILPRAHPLTRKKVLHPKDFDGVDCIHFPDDDAYRRNIDQMFAESGVTRSLRIETSSSAAVCAMVKQGLGVAIINPFSALECAGREIVVRPLAISVDYYLTFYRPAFRPQSPLVDEFESMVENAIKARVRQI</sequence>
<dbReference type="SUPFAM" id="SSF46785">
    <property type="entry name" value="Winged helix' DNA-binding domain"/>
    <property type="match status" value="1"/>
</dbReference>
<dbReference type="PRINTS" id="PR00039">
    <property type="entry name" value="HTHLYSR"/>
</dbReference>
<protein>
    <submittedName>
        <fullName evidence="6">Octopine catabolism/uptake operon regulatory protein OccR</fullName>
    </submittedName>
</protein>
<dbReference type="CDD" id="cd08415">
    <property type="entry name" value="PBP2_LysR_opines_like"/>
    <property type="match status" value="1"/>
</dbReference>
<dbReference type="Gene3D" id="1.10.10.10">
    <property type="entry name" value="Winged helix-like DNA-binding domain superfamily/Winged helix DNA-binding domain"/>
    <property type="match status" value="1"/>
</dbReference>
<comment type="similarity">
    <text evidence="1">Belongs to the LysR transcriptional regulatory family.</text>
</comment>
<dbReference type="Pfam" id="PF03466">
    <property type="entry name" value="LysR_substrate"/>
    <property type="match status" value="1"/>
</dbReference>
<gene>
    <name evidence="6" type="primary">occR_3</name>
    <name evidence="6" type="ORF">LMG26858_02009</name>
</gene>
<evidence type="ECO:0000313" key="7">
    <source>
        <dbReference type="Proteomes" id="UP000494117"/>
    </source>
</evidence>